<evidence type="ECO:0000256" key="2">
    <source>
        <dbReference type="ARBA" id="ARBA00012438"/>
    </source>
</evidence>
<organism evidence="10">
    <name type="scientific">Tuwongella immobilis</name>
    <dbReference type="NCBI Taxonomy" id="692036"/>
    <lineage>
        <taxon>Bacteria</taxon>
        <taxon>Pseudomonadati</taxon>
        <taxon>Planctomycetota</taxon>
        <taxon>Planctomycetia</taxon>
        <taxon>Gemmatales</taxon>
        <taxon>Gemmataceae</taxon>
        <taxon>Tuwongella</taxon>
    </lineage>
</organism>
<dbReference type="KEGG" id="tim:GMBLW1_49700"/>
<keyword evidence="11" id="KW-1185">Reference proteome</keyword>
<keyword evidence="7" id="KW-0067">ATP-binding</keyword>
<sequence>MPVSHPMDVAVRVRPLVPTLASIVTLTQPITETTWSRLRHDPALGLLLAEFAPSSPRFDAATLRRPELIDRISATLAAPDAGWIDWSAPLWERKLLALWHFATQADAIAARCAVAIDRDALWLAAMVAPVGWLLNAADHPSPTANWTDDASDSARRYAHMHHWPDWLLAAATHLALPWAVAVDLGADPHIHAILQLASVDPEIHAHWPLVPMDSDLAEARNSLGLTPDDLRHLPAATPAANWSCDDPRRASLIQPLLDVCLRERRAAIEPKLAQLESELDRLRASFRRQISSEQSRLRDAKIAAMAEFSAGASHEINNPLAVISGQAQLMLSLEEEPSVIKGLECILRQTHRIHSILSELMQFARPPQPKRIRLDIRAILREAIYQLQDLQEKKQLTIELDEPDEPIPLIGDARQMMTMLTGLLRNAEQAAPVKGWVRIRLEIPTGNQLAIHIEDNGPGVPADIRDHLFDPFFSGRNAGRGRGLGLPTAWRLARQHGGSVEHAPATTGPTRFTLRLPLNEPEADAESRERRSA</sequence>
<dbReference type="GO" id="GO:0000155">
    <property type="term" value="F:phosphorelay sensor kinase activity"/>
    <property type="evidence" value="ECO:0007669"/>
    <property type="project" value="InterPro"/>
</dbReference>
<dbReference type="PANTHER" id="PTHR43065:SF10">
    <property type="entry name" value="PEROXIDE STRESS-ACTIVATED HISTIDINE KINASE MAK3"/>
    <property type="match status" value="1"/>
</dbReference>
<evidence type="ECO:0000256" key="7">
    <source>
        <dbReference type="ARBA" id="ARBA00022840"/>
    </source>
</evidence>
<dbReference type="Proteomes" id="UP000464378">
    <property type="component" value="Chromosome"/>
</dbReference>
<evidence type="ECO:0000313" key="11">
    <source>
        <dbReference type="Proteomes" id="UP000464378"/>
    </source>
</evidence>
<proteinExistence type="predicted"/>
<dbReference type="AlphaFoldDB" id="A0A6C2YSW0"/>
<evidence type="ECO:0000259" key="9">
    <source>
        <dbReference type="PROSITE" id="PS50109"/>
    </source>
</evidence>
<dbReference type="PANTHER" id="PTHR43065">
    <property type="entry name" value="SENSOR HISTIDINE KINASE"/>
    <property type="match status" value="1"/>
</dbReference>
<dbReference type="EMBL" id="LR586016">
    <property type="protein sequence ID" value="VIP04223.1"/>
    <property type="molecule type" value="Genomic_DNA"/>
</dbReference>
<gene>
    <name evidence="10" type="ORF">GMBLW1_49700</name>
</gene>
<dbReference type="Gene3D" id="3.30.565.10">
    <property type="entry name" value="Histidine kinase-like ATPase, C-terminal domain"/>
    <property type="match status" value="1"/>
</dbReference>
<dbReference type="InParanoid" id="A0A6C2YSW0"/>
<comment type="catalytic activity">
    <reaction evidence="1">
        <text>ATP + protein L-histidine = ADP + protein N-phospho-L-histidine.</text>
        <dbReference type="EC" id="2.7.13.3"/>
    </reaction>
</comment>
<reference evidence="10" key="1">
    <citation type="submission" date="2019-04" db="EMBL/GenBank/DDBJ databases">
        <authorList>
            <consortium name="Science for Life Laboratories"/>
        </authorList>
    </citation>
    <scope>NUCLEOTIDE SEQUENCE</scope>
    <source>
        <strain evidence="10">MBLW1</strain>
    </source>
</reference>
<keyword evidence="4" id="KW-0808">Transferase</keyword>
<dbReference type="GO" id="GO:0005524">
    <property type="term" value="F:ATP binding"/>
    <property type="evidence" value="ECO:0007669"/>
    <property type="project" value="UniProtKB-KW"/>
</dbReference>
<evidence type="ECO:0000256" key="1">
    <source>
        <dbReference type="ARBA" id="ARBA00000085"/>
    </source>
</evidence>
<evidence type="ECO:0000256" key="4">
    <source>
        <dbReference type="ARBA" id="ARBA00022679"/>
    </source>
</evidence>
<keyword evidence="6 10" id="KW-0418">Kinase</keyword>
<accession>A0A6C2YSW0</accession>
<feature type="domain" description="Histidine kinase" evidence="9">
    <location>
        <begin position="311"/>
        <end position="520"/>
    </location>
</feature>
<dbReference type="InterPro" id="IPR003594">
    <property type="entry name" value="HATPase_dom"/>
</dbReference>
<dbReference type="SMART" id="SM00387">
    <property type="entry name" value="HATPase_c"/>
    <property type="match status" value="1"/>
</dbReference>
<dbReference type="Gene3D" id="1.10.287.130">
    <property type="match status" value="1"/>
</dbReference>
<dbReference type="InterPro" id="IPR005467">
    <property type="entry name" value="His_kinase_dom"/>
</dbReference>
<dbReference type="CDD" id="cd00082">
    <property type="entry name" value="HisKA"/>
    <property type="match status" value="1"/>
</dbReference>
<evidence type="ECO:0000256" key="5">
    <source>
        <dbReference type="ARBA" id="ARBA00022741"/>
    </source>
</evidence>
<dbReference type="SMART" id="SM00388">
    <property type="entry name" value="HisKA"/>
    <property type="match status" value="1"/>
</dbReference>
<dbReference type="InterPro" id="IPR004358">
    <property type="entry name" value="Sig_transdc_His_kin-like_C"/>
</dbReference>
<dbReference type="InterPro" id="IPR003661">
    <property type="entry name" value="HisK_dim/P_dom"/>
</dbReference>
<dbReference type="CDD" id="cd00075">
    <property type="entry name" value="HATPase"/>
    <property type="match status" value="1"/>
</dbReference>
<dbReference type="EMBL" id="LR593887">
    <property type="protein sequence ID" value="VTS05810.1"/>
    <property type="molecule type" value="Genomic_DNA"/>
</dbReference>
<keyword evidence="8" id="KW-0902">Two-component regulatory system</keyword>
<keyword evidence="3" id="KW-0597">Phosphoprotein</keyword>
<dbReference type="InterPro" id="IPR036097">
    <property type="entry name" value="HisK_dim/P_sf"/>
</dbReference>
<dbReference type="EC" id="2.7.13.3" evidence="2"/>
<dbReference type="PRINTS" id="PR00344">
    <property type="entry name" value="BCTRLSENSOR"/>
</dbReference>
<dbReference type="Pfam" id="PF02518">
    <property type="entry name" value="HATPase_c"/>
    <property type="match status" value="1"/>
</dbReference>
<evidence type="ECO:0000256" key="6">
    <source>
        <dbReference type="ARBA" id="ARBA00022777"/>
    </source>
</evidence>
<name>A0A6C2YSW0_9BACT</name>
<keyword evidence="5" id="KW-0547">Nucleotide-binding</keyword>
<protein>
    <recommendedName>
        <fullName evidence="2">histidine kinase</fullName>
        <ecNumber evidence="2">2.7.13.3</ecNumber>
    </recommendedName>
</protein>
<dbReference type="SUPFAM" id="SSF47384">
    <property type="entry name" value="Homodimeric domain of signal transducing histidine kinase"/>
    <property type="match status" value="1"/>
</dbReference>
<dbReference type="Pfam" id="PF00512">
    <property type="entry name" value="HisKA"/>
    <property type="match status" value="1"/>
</dbReference>
<evidence type="ECO:0000313" key="10">
    <source>
        <dbReference type="EMBL" id="VIP04223.1"/>
    </source>
</evidence>
<dbReference type="InterPro" id="IPR036890">
    <property type="entry name" value="HATPase_C_sf"/>
</dbReference>
<dbReference type="RefSeq" id="WP_162659334.1">
    <property type="nucleotide sequence ID" value="NZ_LR593887.1"/>
</dbReference>
<evidence type="ECO:0000256" key="8">
    <source>
        <dbReference type="ARBA" id="ARBA00023012"/>
    </source>
</evidence>
<dbReference type="SUPFAM" id="SSF55874">
    <property type="entry name" value="ATPase domain of HSP90 chaperone/DNA topoisomerase II/histidine kinase"/>
    <property type="match status" value="1"/>
</dbReference>
<evidence type="ECO:0000256" key="3">
    <source>
        <dbReference type="ARBA" id="ARBA00022553"/>
    </source>
</evidence>
<dbReference type="PROSITE" id="PS50109">
    <property type="entry name" value="HIS_KIN"/>
    <property type="match status" value="1"/>
</dbReference>